<protein>
    <submittedName>
        <fullName evidence="1">Uncharacterized protein</fullName>
    </submittedName>
</protein>
<gene>
    <name evidence="1" type="ORF">SAMN05192554_11938</name>
</gene>
<dbReference type="OrthoDB" id="269065at2157"/>
<dbReference type="RefSeq" id="WP_089735195.1">
    <property type="nucleotide sequence ID" value="NZ_FNIA01000019.1"/>
</dbReference>
<accession>A0A1G9ZBK2</accession>
<organism evidence="1 2">
    <name type="scientific">Haloarchaeobius iranensis</name>
    <dbReference type="NCBI Taxonomy" id="996166"/>
    <lineage>
        <taxon>Archaea</taxon>
        <taxon>Methanobacteriati</taxon>
        <taxon>Methanobacteriota</taxon>
        <taxon>Stenosarchaea group</taxon>
        <taxon>Halobacteria</taxon>
        <taxon>Halobacteriales</taxon>
        <taxon>Halorubellaceae</taxon>
        <taxon>Haloarchaeobius</taxon>
    </lineage>
</organism>
<reference evidence="1 2" key="1">
    <citation type="submission" date="2016-10" db="EMBL/GenBank/DDBJ databases">
        <authorList>
            <person name="de Groot N.N."/>
        </authorList>
    </citation>
    <scope>NUCLEOTIDE SEQUENCE [LARGE SCALE GENOMIC DNA]</scope>
    <source>
        <strain evidence="2">EB21,IBRC-M 10013,KCTC 4048</strain>
    </source>
</reference>
<evidence type="ECO:0000313" key="1">
    <source>
        <dbReference type="EMBL" id="SDN18684.1"/>
    </source>
</evidence>
<name>A0A1G9ZBK2_9EURY</name>
<dbReference type="Proteomes" id="UP000199370">
    <property type="component" value="Unassembled WGS sequence"/>
</dbReference>
<dbReference type="PROSITE" id="PS51318">
    <property type="entry name" value="TAT"/>
    <property type="match status" value="1"/>
</dbReference>
<dbReference type="EMBL" id="FNIA01000019">
    <property type="protein sequence ID" value="SDN18684.1"/>
    <property type="molecule type" value="Genomic_DNA"/>
</dbReference>
<proteinExistence type="predicted"/>
<keyword evidence="2" id="KW-1185">Reference proteome</keyword>
<dbReference type="AlphaFoldDB" id="A0A1G9ZBK2"/>
<evidence type="ECO:0000313" key="2">
    <source>
        <dbReference type="Proteomes" id="UP000199370"/>
    </source>
</evidence>
<dbReference type="InterPro" id="IPR006311">
    <property type="entry name" value="TAT_signal"/>
</dbReference>
<sequence length="442" mass="48603">MVPDLPSLSRRRLLGSVAGLATLGAGTTAAVGVTEPTALPDRLTDAATRHYPTPPEVTAHWRPTVTEDHAGFAVELLARTVEQSEPRWERLDRDRPFTGAGGWLEDARQDLRSGKTHDALWKATYGLQFAGEYLGEARWALGEVTLDELAERGEALRDRVDAVVATLDPYRVSDPATDLAWYLQIEQEALRADQRTEWWAADEDGSADERNPDDVEATGVGEATAKLLQAEVNVESAERFQRHLADRLGSDARPHAGALQSARAEFQLALSEVPSEDEVLARFGLGDGEQTGPYALSHRRLADWCFPTAAPAPWTTAVDEELRVATVVALSQGVARVRAHRFAVDELVVDEGDSGFDSGHVLAEKRRARSVYRSVVGADPPPLLTRQAGRAVEDLQVATVDEDAGSDWEIWRARLQAYLYALVGRAKLREYPAVYRTVVERE</sequence>